<comment type="caution">
    <text evidence="5">The sequence shown here is derived from an EMBL/GenBank/DDBJ whole genome shotgun (WGS) entry which is preliminary data.</text>
</comment>
<feature type="compositionally biased region" description="Gly residues" evidence="2">
    <location>
        <begin position="588"/>
        <end position="600"/>
    </location>
</feature>
<dbReference type="InterPro" id="IPR041588">
    <property type="entry name" value="Integrase_H2C2"/>
</dbReference>
<dbReference type="InterPro" id="IPR043128">
    <property type="entry name" value="Rev_trsase/Diguanyl_cyclase"/>
</dbReference>
<protein>
    <recommendedName>
        <fullName evidence="6">Reverse transcriptase domain-containing protein</fullName>
    </recommendedName>
</protein>
<dbReference type="PROSITE" id="PS50994">
    <property type="entry name" value="INTEGRASE"/>
    <property type="match status" value="1"/>
</dbReference>
<dbReference type="InterPro" id="IPR021109">
    <property type="entry name" value="Peptidase_aspartic_dom_sf"/>
</dbReference>
<dbReference type="SUPFAM" id="SSF56672">
    <property type="entry name" value="DNA/RNA polymerases"/>
    <property type="match status" value="2"/>
</dbReference>
<feature type="region of interest" description="Disordered" evidence="2">
    <location>
        <begin position="791"/>
        <end position="823"/>
    </location>
</feature>
<dbReference type="Gene3D" id="3.30.420.10">
    <property type="entry name" value="Ribonuclease H-like superfamily/Ribonuclease H"/>
    <property type="match status" value="1"/>
</dbReference>
<feature type="region of interest" description="Disordered" evidence="2">
    <location>
        <begin position="1"/>
        <end position="27"/>
    </location>
</feature>
<keyword evidence="1" id="KW-0863">Zinc-finger</keyword>
<feature type="non-terminal residue" evidence="5">
    <location>
        <position position="1"/>
    </location>
</feature>
<name>A0A6L2KX62_TANCI</name>
<dbReference type="Gene3D" id="1.10.340.70">
    <property type="match status" value="1"/>
</dbReference>
<evidence type="ECO:0000313" key="5">
    <source>
        <dbReference type="EMBL" id="GEU53826.1"/>
    </source>
</evidence>
<dbReference type="InterPro" id="IPR001878">
    <property type="entry name" value="Znf_CCHC"/>
</dbReference>
<dbReference type="InterPro" id="IPR056924">
    <property type="entry name" value="SH3_Tf2-1"/>
</dbReference>
<feature type="domain" description="CCHC-type" evidence="3">
    <location>
        <begin position="776"/>
        <end position="791"/>
    </location>
</feature>
<dbReference type="InterPro" id="IPR043502">
    <property type="entry name" value="DNA/RNA_pol_sf"/>
</dbReference>
<evidence type="ECO:0000259" key="4">
    <source>
        <dbReference type="PROSITE" id="PS50994"/>
    </source>
</evidence>
<dbReference type="Gene3D" id="3.10.10.10">
    <property type="entry name" value="HIV Type 1 Reverse Transcriptase, subunit A, domain 1"/>
    <property type="match status" value="1"/>
</dbReference>
<dbReference type="Pfam" id="PF17921">
    <property type="entry name" value="Integrase_H2C2"/>
    <property type="match status" value="2"/>
</dbReference>
<dbReference type="CDD" id="cd00303">
    <property type="entry name" value="retropepsin_like"/>
    <property type="match status" value="1"/>
</dbReference>
<dbReference type="SUPFAM" id="SSF53098">
    <property type="entry name" value="Ribonuclease H-like"/>
    <property type="match status" value="2"/>
</dbReference>
<feature type="compositionally biased region" description="Basic and acidic residues" evidence="2">
    <location>
        <begin position="563"/>
        <end position="582"/>
    </location>
</feature>
<dbReference type="CDD" id="cd01647">
    <property type="entry name" value="RT_LTR"/>
    <property type="match status" value="1"/>
</dbReference>
<dbReference type="EMBL" id="BKCJ010003234">
    <property type="protein sequence ID" value="GEU53826.1"/>
    <property type="molecule type" value="Genomic_DNA"/>
</dbReference>
<feature type="compositionally biased region" description="Basic and acidic residues" evidence="2">
    <location>
        <begin position="733"/>
        <end position="758"/>
    </location>
</feature>
<dbReference type="Gene3D" id="2.40.70.10">
    <property type="entry name" value="Acid Proteases"/>
    <property type="match status" value="1"/>
</dbReference>
<evidence type="ECO:0008006" key="6">
    <source>
        <dbReference type="Google" id="ProtNLM"/>
    </source>
</evidence>
<dbReference type="PROSITE" id="PS50158">
    <property type="entry name" value="ZF_CCHC"/>
    <property type="match status" value="1"/>
</dbReference>
<dbReference type="GO" id="GO:0015074">
    <property type="term" value="P:DNA integration"/>
    <property type="evidence" value="ECO:0007669"/>
    <property type="project" value="InterPro"/>
</dbReference>
<dbReference type="GO" id="GO:0008270">
    <property type="term" value="F:zinc ion binding"/>
    <property type="evidence" value="ECO:0007669"/>
    <property type="project" value="UniProtKB-KW"/>
</dbReference>
<sequence>PRGNRPNQVVANNEGQGRGDQENQARGIKPGELGFRYKIKIASGKLVEIDKVIMNCKIEIESHVFDIDLIPFGHGSFDVIIGMDWLSSYKAEIICHEKVVRMPLLDGKVLRVLGETPEEKTRLLMSTKASDKKQGKIVVIRDFPKVFPDDLSGLPLIQEIELRIELIPRAVPIAKSPYCLAPSELEELLGQLKELQDKDLRSGYHQLRVHEDDIPQTAFKTHYEHFEFTVMPFDDILIYSKPQDKQVEHLRLVLGLLKKEKLYAKFSKFELWLREVQFLRHVINGADKMYYDLKDRYWWPGMKKDIAEYSMQEALGTRLDMSTAYHPQTDDQSERNIHTLEDMLRACVLDFEASRKYRSPIIWVEVGEGQLIGPEFVQETTEKILQIKDRLKAARDRQKSYADKRRKPLEFSVGHVAYQLDFPKELNDVHDTFHVSNLKKCLANPTLQVPLDEIRVDAKLNFVEDPVEILDNEFKKLKRSRISIVKVWWNSKRSPEFTWEREDQMKLKWVRLPSIGVIIGSDVYAYPVLCDYGSGWIMPPRMRTRSVGRPVAESLRGRTGVRVGRDGRGRRPRESNDEHVDDLNGQGNDQGIGANGGVEGVNGNVEGDNGGAPDFSTIIAQQLQNLLPAMLAQVVYDDTRFCPSHEMQKLKFELWNHVMVGAGNAAYTDRFHKLARLVPHLETPESRMIERYVYGLALSICGMVAATTPKTIQKVVQIYGSLTDEAVRNGSIKKVEKRENVGEPSKDKSGRDGKDCRGVPRNVNHGSARNSPVRACYECGSTDHVRSACPRWNRAQGPRGNRPNQVVANNEGQGHGNQENQARGIKPDELGFLYEVEIASGKLVEIYKVIKNCKIEIKSHDFDIDLIPFGRRSFNVIRCMDWLFNNKAEIICHAKASDKKQGKIVVVRDFPEVFSNDLSGLPSIQEIEFRIELIPRAVPIAKSPYRLAPFEFEELSGQLKELQDKGFIRPSSPHWGALTVKNRCLLPRLDDLFDQLQGPHLDKFVMVFIDDILIYSKPREKHVEHLRHVINGNGVHVEPSKIEAVKNWKAPRTPFEVFSDYDCKIRYHPGKANVVADTLSRKERVSPKKVRAMNMTLHLSIKDRILSAQKEAIDESVGLQKAYKSKYSIHLGADKMYYDLKDRYWWPSMKKDIAEYVSKCLTCLKVKAEHQRPSGLLQQPEIPIVARHGVPISIVLDHDSRFTSRFWQSMQEALGTRLDMSMAYHPQTDGQSERTIQTLEDMLRVKYHSLIMWAKVREGQLIGPKLVQQTTEKILQIKDRLKAARDHQKSYADKRRKPLEFSVGDYVLPKVSPWKGVVRFGKKGKLAPRFVGPSKIIEKVGHVAYRLDLPEELNDVHDTLHVSNLKKCLADPTLQVPLDEIRVDAKLNFMEELVEILDIEFKKLKRSRISIVKVRWNLKCGPEFTWEREDQMKLKYPYFLVILVAEFRG</sequence>
<dbReference type="PANTHER" id="PTHR46148:SF59">
    <property type="entry name" value="NUCLEOTIDYLTRANSFERASE, RIBONUCLEASE H"/>
    <property type="match status" value="1"/>
</dbReference>
<dbReference type="InterPro" id="IPR001584">
    <property type="entry name" value="Integrase_cat-core"/>
</dbReference>
<feature type="compositionally biased region" description="Low complexity" evidence="2">
    <location>
        <begin position="809"/>
        <end position="821"/>
    </location>
</feature>
<dbReference type="PANTHER" id="PTHR46148">
    <property type="entry name" value="CHROMO DOMAIN-CONTAINING PROTEIN"/>
    <property type="match status" value="1"/>
</dbReference>
<dbReference type="Gene3D" id="3.30.70.270">
    <property type="match status" value="2"/>
</dbReference>
<dbReference type="Pfam" id="PF08284">
    <property type="entry name" value="RVP_2"/>
    <property type="match status" value="2"/>
</dbReference>
<feature type="region of interest" description="Disordered" evidence="2">
    <location>
        <begin position="733"/>
        <end position="767"/>
    </location>
</feature>
<feature type="compositionally biased region" description="Polar residues" evidence="2">
    <location>
        <begin position="1"/>
        <end position="15"/>
    </location>
</feature>
<organism evidence="5">
    <name type="scientific">Tanacetum cinerariifolium</name>
    <name type="common">Dalmatian daisy</name>
    <name type="synonym">Chrysanthemum cinerariifolium</name>
    <dbReference type="NCBI Taxonomy" id="118510"/>
    <lineage>
        <taxon>Eukaryota</taxon>
        <taxon>Viridiplantae</taxon>
        <taxon>Streptophyta</taxon>
        <taxon>Embryophyta</taxon>
        <taxon>Tracheophyta</taxon>
        <taxon>Spermatophyta</taxon>
        <taxon>Magnoliopsida</taxon>
        <taxon>eudicotyledons</taxon>
        <taxon>Gunneridae</taxon>
        <taxon>Pentapetalae</taxon>
        <taxon>asterids</taxon>
        <taxon>campanulids</taxon>
        <taxon>Asterales</taxon>
        <taxon>Asteraceae</taxon>
        <taxon>Asteroideae</taxon>
        <taxon>Anthemideae</taxon>
        <taxon>Anthemidinae</taxon>
        <taxon>Tanacetum</taxon>
    </lineage>
</organism>
<evidence type="ECO:0000256" key="1">
    <source>
        <dbReference type="PROSITE-ProRule" id="PRU00047"/>
    </source>
</evidence>
<dbReference type="GO" id="GO:0003676">
    <property type="term" value="F:nucleic acid binding"/>
    <property type="evidence" value="ECO:0007669"/>
    <property type="project" value="InterPro"/>
</dbReference>
<evidence type="ECO:0000256" key="2">
    <source>
        <dbReference type="SAM" id="MobiDB-lite"/>
    </source>
</evidence>
<dbReference type="InterPro" id="IPR012337">
    <property type="entry name" value="RNaseH-like_sf"/>
</dbReference>
<accession>A0A6L2KX62</accession>
<dbReference type="InterPro" id="IPR036397">
    <property type="entry name" value="RNaseH_sf"/>
</dbReference>
<feature type="region of interest" description="Disordered" evidence="2">
    <location>
        <begin position="548"/>
        <end position="607"/>
    </location>
</feature>
<proteinExistence type="predicted"/>
<keyword evidence="1" id="KW-0479">Metal-binding</keyword>
<keyword evidence="1" id="KW-0862">Zinc</keyword>
<feature type="domain" description="Integrase catalytic" evidence="4">
    <location>
        <begin position="1184"/>
        <end position="1306"/>
    </location>
</feature>
<gene>
    <name evidence="5" type="ORF">Tci_025804</name>
</gene>
<reference evidence="5" key="1">
    <citation type="journal article" date="2019" name="Sci. Rep.">
        <title>Draft genome of Tanacetum cinerariifolium, the natural source of mosquito coil.</title>
        <authorList>
            <person name="Yamashiro T."/>
            <person name="Shiraishi A."/>
            <person name="Satake H."/>
            <person name="Nakayama K."/>
        </authorList>
    </citation>
    <scope>NUCLEOTIDE SEQUENCE</scope>
</reference>
<dbReference type="Pfam" id="PF24626">
    <property type="entry name" value="SH3_Tf2-1"/>
    <property type="match status" value="2"/>
</dbReference>
<evidence type="ECO:0000259" key="3">
    <source>
        <dbReference type="PROSITE" id="PS50158"/>
    </source>
</evidence>